<sequence>MTTTVRNKEEKSGGEAHYAKESLQASQRQFLNRWIGGVKEFPWPLHSPDPTLLDFCLWGTLKDKM</sequence>
<dbReference type="GO" id="GO:0003676">
    <property type="term" value="F:nucleic acid binding"/>
    <property type="evidence" value="ECO:0007669"/>
    <property type="project" value="InterPro"/>
</dbReference>
<protein>
    <submittedName>
        <fullName evidence="2">Uncharacterized protein</fullName>
    </submittedName>
</protein>
<name>A0A154P884_DUFNO</name>
<accession>A0A154P884</accession>
<dbReference type="EMBL" id="KQ434841">
    <property type="protein sequence ID" value="KZC08082.1"/>
    <property type="molecule type" value="Genomic_DNA"/>
</dbReference>
<keyword evidence="3" id="KW-1185">Reference proteome</keyword>
<evidence type="ECO:0000313" key="3">
    <source>
        <dbReference type="Proteomes" id="UP000076502"/>
    </source>
</evidence>
<dbReference type="InterPro" id="IPR036397">
    <property type="entry name" value="RNaseH_sf"/>
</dbReference>
<evidence type="ECO:0000313" key="2">
    <source>
        <dbReference type="EMBL" id="KZC08082.1"/>
    </source>
</evidence>
<dbReference type="Gene3D" id="3.30.420.10">
    <property type="entry name" value="Ribonuclease H-like superfamily/Ribonuclease H"/>
    <property type="match status" value="1"/>
</dbReference>
<dbReference type="Proteomes" id="UP000076502">
    <property type="component" value="Unassembled WGS sequence"/>
</dbReference>
<dbReference type="AlphaFoldDB" id="A0A154P884"/>
<gene>
    <name evidence="2" type="ORF">WN55_09974</name>
</gene>
<reference evidence="2 3" key="1">
    <citation type="submission" date="2015-07" db="EMBL/GenBank/DDBJ databases">
        <title>The genome of Dufourea novaeangliae.</title>
        <authorList>
            <person name="Pan H."/>
            <person name="Kapheim K."/>
        </authorList>
    </citation>
    <scope>NUCLEOTIDE SEQUENCE [LARGE SCALE GENOMIC DNA]</scope>
    <source>
        <strain evidence="2">0120121106</strain>
        <tissue evidence="2">Whole body</tissue>
    </source>
</reference>
<proteinExistence type="predicted"/>
<feature type="compositionally biased region" description="Basic and acidic residues" evidence="1">
    <location>
        <begin position="1"/>
        <end position="20"/>
    </location>
</feature>
<organism evidence="2 3">
    <name type="scientific">Dufourea novaeangliae</name>
    <name type="common">Sweat bee</name>
    <dbReference type="NCBI Taxonomy" id="178035"/>
    <lineage>
        <taxon>Eukaryota</taxon>
        <taxon>Metazoa</taxon>
        <taxon>Ecdysozoa</taxon>
        <taxon>Arthropoda</taxon>
        <taxon>Hexapoda</taxon>
        <taxon>Insecta</taxon>
        <taxon>Pterygota</taxon>
        <taxon>Neoptera</taxon>
        <taxon>Endopterygota</taxon>
        <taxon>Hymenoptera</taxon>
        <taxon>Apocrita</taxon>
        <taxon>Aculeata</taxon>
        <taxon>Apoidea</taxon>
        <taxon>Anthophila</taxon>
        <taxon>Halictidae</taxon>
        <taxon>Rophitinae</taxon>
        <taxon>Dufourea</taxon>
    </lineage>
</organism>
<feature type="region of interest" description="Disordered" evidence="1">
    <location>
        <begin position="1"/>
        <end position="21"/>
    </location>
</feature>
<evidence type="ECO:0000256" key="1">
    <source>
        <dbReference type="SAM" id="MobiDB-lite"/>
    </source>
</evidence>